<dbReference type="Proteomes" id="UP000611554">
    <property type="component" value="Unassembled WGS sequence"/>
</dbReference>
<evidence type="ECO:0000313" key="1">
    <source>
        <dbReference type="EMBL" id="GGQ22808.1"/>
    </source>
</evidence>
<comment type="caution">
    <text evidence="1">The sequence shown here is derived from an EMBL/GenBank/DDBJ whole genome shotgun (WGS) entry which is preliminary data.</text>
</comment>
<dbReference type="EMBL" id="BMQJ01000018">
    <property type="protein sequence ID" value="GGQ22808.1"/>
    <property type="molecule type" value="Genomic_DNA"/>
</dbReference>
<dbReference type="SUPFAM" id="SSF88946">
    <property type="entry name" value="Sigma2 domain of RNA polymerase sigma factors"/>
    <property type="match status" value="1"/>
</dbReference>
<dbReference type="RefSeq" id="WP_189249933.1">
    <property type="nucleotide sequence ID" value="NZ_BMQJ01000018.1"/>
</dbReference>
<accession>A0ABQ2RDU9</accession>
<dbReference type="Gene3D" id="1.10.1740.10">
    <property type="match status" value="1"/>
</dbReference>
<sequence length="99" mass="10805">MEKQQIGRDRAFIDMDREILRPAEPAPKVSAPPAASPDADLVAFHRRYRLGLVWFAVPLVGDQGTAEDVVQDVFPRLRGGVSDIRTAGHDKTSPPGSLT</sequence>
<dbReference type="InterPro" id="IPR013325">
    <property type="entry name" value="RNA_pol_sigma_r2"/>
</dbReference>
<proteinExistence type="predicted"/>
<evidence type="ECO:0008006" key="3">
    <source>
        <dbReference type="Google" id="ProtNLM"/>
    </source>
</evidence>
<evidence type="ECO:0000313" key="2">
    <source>
        <dbReference type="Proteomes" id="UP000611554"/>
    </source>
</evidence>
<name>A0ABQ2RDU9_9ACTN</name>
<reference evidence="2" key="1">
    <citation type="journal article" date="2019" name="Int. J. Syst. Evol. Microbiol.">
        <title>The Global Catalogue of Microorganisms (GCM) 10K type strain sequencing project: providing services to taxonomists for standard genome sequencing and annotation.</title>
        <authorList>
            <consortium name="The Broad Institute Genomics Platform"/>
            <consortium name="The Broad Institute Genome Sequencing Center for Infectious Disease"/>
            <person name="Wu L."/>
            <person name="Ma J."/>
        </authorList>
    </citation>
    <scope>NUCLEOTIDE SEQUENCE [LARGE SCALE GENOMIC DNA]</scope>
    <source>
        <strain evidence="2">JCM 3115</strain>
    </source>
</reference>
<keyword evidence="2" id="KW-1185">Reference proteome</keyword>
<organism evidence="1 2">
    <name type="scientific">Streptosporangium pseudovulgare</name>
    <dbReference type="NCBI Taxonomy" id="35765"/>
    <lineage>
        <taxon>Bacteria</taxon>
        <taxon>Bacillati</taxon>
        <taxon>Actinomycetota</taxon>
        <taxon>Actinomycetes</taxon>
        <taxon>Streptosporangiales</taxon>
        <taxon>Streptosporangiaceae</taxon>
        <taxon>Streptosporangium</taxon>
    </lineage>
</organism>
<protein>
    <recommendedName>
        <fullName evidence="3">RNA polymerase sigma-70 region 2 domain-containing protein</fullName>
    </recommendedName>
</protein>
<gene>
    <name evidence="1" type="ORF">GCM10010140_61490</name>
</gene>